<dbReference type="InterPro" id="IPR001360">
    <property type="entry name" value="Glyco_hydro_1"/>
</dbReference>
<dbReference type="GO" id="GO:0005975">
    <property type="term" value="P:carbohydrate metabolic process"/>
    <property type="evidence" value="ECO:0007669"/>
    <property type="project" value="InterPro"/>
</dbReference>
<evidence type="ECO:0000256" key="1">
    <source>
        <dbReference type="ARBA" id="ARBA00010838"/>
    </source>
</evidence>
<evidence type="ECO:0000256" key="2">
    <source>
        <dbReference type="ARBA" id="ARBA00022729"/>
    </source>
</evidence>
<keyword evidence="2" id="KW-0732">Signal</keyword>
<evidence type="ECO:0000256" key="3">
    <source>
        <dbReference type="ARBA" id="ARBA00022801"/>
    </source>
</evidence>
<protein>
    <submittedName>
        <fullName evidence="6">Myrosinase 1</fullName>
    </submittedName>
</protein>
<reference evidence="6" key="2">
    <citation type="journal article" date="2015" name="Gigascience">
        <title>Reconstructing a comprehensive transcriptome assembly of a white-pupal translocated strain of the pest fruit fly Bactrocera cucurbitae.</title>
        <authorList>
            <person name="Sim S.B."/>
            <person name="Calla B."/>
            <person name="Hall B."/>
            <person name="DeRego T."/>
            <person name="Geib S.M."/>
        </authorList>
    </citation>
    <scope>NUCLEOTIDE SEQUENCE</scope>
</reference>
<dbReference type="SUPFAM" id="SSF51445">
    <property type="entry name" value="(Trans)glycosidases"/>
    <property type="match status" value="1"/>
</dbReference>
<dbReference type="PRINTS" id="PR00131">
    <property type="entry name" value="GLHYDRLASE1"/>
</dbReference>
<dbReference type="GO" id="GO:0008422">
    <property type="term" value="F:beta-glucosidase activity"/>
    <property type="evidence" value="ECO:0007669"/>
    <property type="project" value="TreeGrafter"/>
</dbReference>
<accession>A0A0A1XMW5</accession>
<comment type="similarity">
    <text evidence="1 5">Belongs to the glycosyl hydrolase 1 family.</text>
</comment>
<reference evidence="6" key="1">
    <citation type="submission" date="2014-11" db="EMBL/GenBank/DDBJ databases">
        <authorList>
            <person name="Geib S."/>
        </authorList>
    </citation>
    <scope>NUCLEOTIDE SEQUENCE</scope>
</reference>
<dbReference type="Gene3D" id="3.20.20.80">
    <property type="entry name" value="Glycosidases"/>
    <property type="match status" value="2"/>
</dbReference>
<keyword evidence="3" id="KW-0378">Hydrolase</keyword>
<sequence>MMIDKLIENNIEPMVTMFHYDMPEELTKFGGFTNDIVIKYFRYYADFLFKTFGDRVKKWITLNLCMDNTLKAHASAYRLYKAKYSNLQNGKVGVTISSRFYYTNTKNVGSENIVDRAMQYSLGWLAHPIFGESGNYPYTIIEDITSNSMKEGLAWSRLRPLSLHWSKIIKGSADFLGLNYYSSRFVHMADPPGGEIPSWEHDSRLKYSVDKRWKRAKSDWLYCVPRGLEDILKWIRDNYNNVEVYVTENGWSDDGELDDTGRIDYLKRKVRSLLREHDKQR</sequence>
<dbReference type="EMBL" id="GBXI01002379">
    <property type="protein sequence ID" value="JAD11913.1"/>
    <property type="molecule type" value="Transcribed_RNA"/>
</dbReference>
<evidence type="ECO:0000256" key="4">
    <source>
        <dbReference type="ARBA" id="ARBA00023295"/>
    </source>
</evidence>
<keyword evidence="4" id="KW-0326">Glycosidase</keyword>
<organism evidence="6">
    <name type="scientific">Zeugodacus cucurbitae</name>
    <name type="common">Melon fruit fly</name>
    <name type="synonym">Bactrocera cucurbitae</name>
    <dbReference type="NCBI Taxonomy" id="28588"/>
    <lineage>
        <taxon>Eukaryota</taxon>
        <taxon>Metazoa</taxon>
        <taxon>Ecdysozoa</taxon>
        <taxon>Arthropoda</taxon>
        <taxon>Hexapoda</taxon>
        <taxon>Insecta</taxon>
        <taxon>Pterygota</taxon>
        <taxon>Neoptera</taxon>
        <taxon>Endopterygota</taxon>
        <taxon>Diptera</taxon>
        <taxon>Brachycera</taxon>
        <taxon>Muscomorpha</taxon>
        <taxon>Tephritoidea</taxon>
        <taxon>Tephritidae</taxon>
        <taxon>Zeugodacus</taxon>
        <taxon>Zeugodacus</taxon>
    </lineage>
</organism>
<proteinExistence type="inferred from homology"/>
<name>A0A0A1XMW5_ZEUCU</name>
<dbReference type="Pfam" id="PF00232">
    <property type="entry name" value="Glyco_hydro_1"/>
    <property type="match status" value="2"/>
</dbReference>
<dbReference type="PANTHER" id="PTHR10353:SF36">
    <property type="entry name" value="LP05116P"/>
    <property type="match status" value="1"/>
</dbReference>
<evidence type="ECO:0000313" key="6">
    <source>
        <dbReference type="EMBL" id="JAD11913.1"/>
    </source>
</evidence>
<dbReference type="InterPro" id="IPR017853">
    <property type="entry name" value="GH"/>
</dbReference>
<dbReference type="AlphaFoldDB" id="A0A0A1XMW5"/>
<gene>
    <name evidence="6" type="primary">MYRO1_0</name>
    <name evidence="6" type="ORF">g.17006</name>
</gene>
<evidence type="ECO:0000256" key="5">
    <source>
        <dbReference type="RuleBase" id="RU003690"/>
    </source>
</evidence>
<dbReference type="PANTHER" id="PTHR10353">
    <property type="entry name" value="GLYCOSYL HYDROLASE"/>
    <property type="match status" value="1"/>
</dbReference>